<dbReference type="EMBL" id="JAATOP010000001">
    <property type="protein sequence ID" value="NIY70875.1"/>
    <property type="molecule type" value="Genomic_DNA"/>
</dbReference>
<keyword evidence="2" id="KW-0472">Membrane</keyword>
<keyword evidence="2" id="KW-0812">Transmembrane</keyword>
<accession>A0ABX0VT19</accession>
<feature type="compositionally biased region" description="Pro residues" evidence="1">
    <location>
        <begin position="263"/>
        <end position="278"/>
    </location>
</feature>
<evidence type="ECO:0000313" key="3">
    <source>
        <dbReference type="EMBL" id="NIY70875.1"/>
    </source>
</evidence>
<dbReference type="Proteomes" id="UP000709466">
    <property type="component" value="Unassembled WGS sequence"/>
</dbReference>
<comment type="caution">
    <text evidence="3">The sequence shown here is derived from an EMBL/GenBank/DDBJ whole genome shotgun (WGS) entry which is preliminary data.</text>
</comment>
<gene>
    <name evidence="3" type="ORF">HCZ30_00330</name>
</gene>
<feature type="compositionally biased region" description="Low complexity" evidence="1">
    <location>
        <begin position="253"/>
        <end position="262"/>
    </location>
</feature>
<evidence type="ECO:0000313" key="4">
    <source>
        <dbReference type="Proteomes" id="UP000709466"/>
    </source>
</evidence>
<protein>
    <recommendedName>
        <fullName evidence="5">Translation initiation factor 2</fullName>
    </recommendedName>
</protein>
<name>A0ABX0VT19_9RHOB</name>
<organism evidence="3 4">
    <name type="scientific">Marivivens donghaensis</name>
    <dbReference type="NCBI Taxonomy" id="1699413"/>
    <lineage>
        <taxon>Bacteria</taxon>
        <taxon>Pseudomonadati</taxon>
        <taxon>Pseudomonadota</taxon>
        <taxon>Alphaproteobacteria</taxon>
        <taxon>Rhodobacterales</taxon>
        <taxon>Paracoccaceae</taxon>
        <taxon>Marivivens group</taxon>
        <taxon>Marivivens</taxon>
    </lineage>
</organism>
<proteinExistence type="predicted"/>
<dbReference type="RefSeq" id="WP_167635771.1">
    <property type="nucleotide sequence ID" value="NZ_JAATOP010000001.1"/>
</dbReference>
<feature type="compositionally biased region" description="Basic residues" evidence="1">
    <location>
        <begin position="1"/>
        <end position="10"/>
    </location>
</feature>
<evidence type="ECO:0008006" key="5">
    <source>
        <dbReference type="Google" id="ProtNLM"/>
    </source>
</evidence>
<keyword evidence="4" id="KW-1185">Reference proteome</keyword>
<keyword evidence="2" id="KW-1133">Transmembrane helix</keyword>
<feature type="region of interest" description="Disordered" evidence="1">
    <location>
        <begin position="1"/>
        <end position="26"/>
    </location>
</feature>
<sequence>MPPRKPKRTSSKPDDEEEMTESEQLTDSINRALESARLADDAAQDIETIKKAHDAFVVKVQQSQKKLGAMAIGALVGGLLATTIAGLIYFRSVNDLRENAELQAEALAAIVAQTAALQEVVTQAGNQQGAMQTVLTSHIDDATERLSAEMALMATQAPMPEPETAETDANMVPQMMSGVNDTISAKIDEVHEDLLGAITDLDLSLTNIITETSGGMGEETRAQMTEMIGELRTAIAAAQTAAARPAPAPTPTPTRAATTTRPAPRPAPAPAPNPFSIP</sequence>
<evidence type="ECO:0000256" key="2">
    <source>
        <dbReference type="SAM" id="Phobius"/>
    </source>
</evidence>
<feature type="region of interest" description="Disordered" evidence="1">
    <location>
        <begin position="240"/>
        <end position="278"/>
    </location>
</feature>
<evidence type="ECO:0000256" key="1">
    <source>
        <dbReference type="SAM" id="MobiDB-lite"/>
    </source>
</evidence>
<feature type="transmembrane region" description="Helical" evidence="2">
    <location>
        <begin position="67"/>
        <end position="90"/>
    </location>
</feature>
<reference evidence="3 4" key="1">
    <citation type="submission" date="2020-03" db="EMBL/GenBank/DDBJ databases">
        <title>Bacterial isolates of synthetic phycosphere.</title>
        <authorList>
            <person name="Fu H."/>
            <person name="Moran M.A."/>
        </authorList>
    </citation>
    <scope>NUCLEOTIDE SEQUENCE [LARGE SCALE GENOMIC DNA]</scope>
    <source>
        <strain evidence="3 4">HF1</strain>
    </source>
</reference>